<name>A0A919WF10_9BACI</name>
<dbReference type="Pfam" id="PF20441">
    <property type="entry name" value="TerL_nuclease"/>
    <property type="match status" value="1"/>
</dbReference>
<dbReference type="InterPro" id="IPR046462">
    <property type="entry name" value="TerL_nuclease"/>
</dbReference>
<dbReference type="Gene3D" id="3.40.50.300">
    <property type="entry name" value="P-loop containing nucleotide triphosphate hydrolases"/>
    <property type="match status" value="1"/>
</dbReference>
<feature type="domain" description="Terminase large subunit-like endonuclease" evidence="2">
    <location>
        <begin position="270"/>
        <end position="555"/>
    </location>
</feature>
<dbReference type="Pfam" id="PF03354">
    <property type="entry name" value="TerL_ATPase"/>
    <property type="match status" value="1"/>
</dbReference>
<dbReference type="GO" id="GO:0004519">
    <property type="term" value="F:endonuclease activity"/>
    <property type="evidence" value="ECO:0007669"/>
    <property type="project" value="InterPro"/>
</dbReference>
<feature type="domain" description="Terminase large subunit-like ATPase" evidence="1">
    <location>
        <begin position="88"/>
        <end position="259"/>
    </location>
</feature>
<sequence>MQNVLTKPSLRFQLIEYSEQVINGDIIACEKHKWACQRFLFDLEREDTDDFPYVFDESKGERFLDWMRLFKHRKGVLAGQHIEPHIIQKFIFGNIYGWVHRVTKYRRFSKGYWQVGRKNAKSQSLGAVGSYEASAFGEPSSEVYCAATKKEQAKIVWEETQKMIEGCGDLADKFRTAYGTITHIKSDSIIRPLSKEDRKSGDGYNPQCGIIDEYHAHETDEMYEIIESGMGARPQPLMMIITTAGLDLNNPCYRVEYHYVSQILDPNSPIENDNYFVMINELDKEDDVSDESNWQKANPILCSYENGIEYLRKRLKAALDVPEKMAKFLTKNMNLWVDQKQGGYMPLSKWNACKVDEDPDLTGKDVYIGVDLSKKIDLSSVGFIFPMDYGFHVKQHSFMPEDALKERQAKDRVPYAHWIDKGWLSVTPGAVVDYSYIEDWIANKVEEEGWNPILLCYDPYGATQFAQNMNARGFTVVEVRQGFQTLSEPTKDFREHSYQQKITHDGDELLAWAIGNAMTEIDANENIRLSKRKSRERIDPIAAIITGFVQARYAETNSGSGNISFISVNDL</sequence>
<evidence type="ECO:0000259" key="1">
    <source>
        <dbReference type="Pfam" id="PF03354"/>
    </source>
</evidence>
<organism evidence="3 4">
    <name type="scientific">Robertmurraya siralis</name>
    <dbReference type="NCBI Taxonomy" id="77777"/>
    <lineage>
        <taxon>Bacteria</taxon>
        <taxon>Bacillati</taxon>
        <taxon>Bacillota</taxon>
        <taxon>Bacilli</taxon>
        <taxon>Bacillales</taxon>
        <taxon>Bacillaceae</taxon>
        <taxon>Robertmurraya</taxon>
    </lineage>
</organism>
<dbReference type="Proteomes" id="UP000682111">
    <property type="component" value="Unassembled WGS sequence"/>
</dbReference>
<comment type="caution">
    <text evidence="3">The sequence shown here is derived from an EMBL/GenBank/DDBJ whole genome shotgun (WGS) entry which is preliminary data.</text>
</comment>
<keyword evidence="4" id="KW-1185">Reference proteome</keyword>
<protein>
    <submittedName>
        <fullName evidence="3">Terminase</fullName>
    </submittedName>
</protein>
<dbReference type="InterPro" id="IPR027417">
    <property type="entry name" value="P-loop_NTPase"/>
</dbReference>
<dbReference type="EMBL" id="BORC01000001">
    <property type="protein sequence ID" value="GIN60526.1"/>
    <property type="molecule type" value="Genomic_DNA"/>
</dbReference>
<dbReference type="PANTHER" id="PTHR41287:SF1">
    <property type="entry name" value="PROTEIN YMFN"/>
    <property type="match status" value="1"/>
</dbReference>
<dbReference type="PANTHER" id="PTHR41287">
    <property type="match status" value="1"/>
</dbReference>
<evidence type="ECO:0000259" key="2">
    <source>
        <dbReference type="Pfam" id="PF20441"/>
    </source>
</evidence>
<evidence type="ECO:0000313" key="3">
    <source>
        <dbReference type="EMBL" id="GIN60526.1"/>
    </source>
</evidence>
<dbReference type="RefSeq" id="WP_095306765.1">
    <property type="nucleotide sequence ID" value="NZ_BORC01000001.1"/>
</dbReference>
<gene>
    <name evidence="3" type="ORF">J27TS8_05190</name>
</gene>
<dbReference type="InterPro" id="IPR005021">
    <property type="entry name" value="Terminase_largesu-like"/>
</dbReference>
<dbReference type="AlphaFoldDB" id="A0A919WF10"/>
<accession>A0A919WF10</accession>
<evidence type="ECO:0000313" key="4">
    <source>
        <dbReference type="Proteomes" id="UP000682111"/>
    </source>
</evidence>
<dbReference type="InterPro" id="IPR046461">
    <property type="entry name" value="TerL_ATPase"/>
</dbReference>
<reference evidence="3" key="1">
    <citation type="submission" date="2021-03" db="EMBL/GenBank/DDBJ databases">
        <title>Antimicrobial resistance genes in bacteria isolated from Japanese honey, and their potential for conferring macrolide and lincosamide resistance in the American foulbrood pathogen Paenibacillus larvae.</title>
        <authorList>
            <person name="Okamoto M."/>
            <person name="Kumagai M."/>
            <person name="Kanamori H."/>
            <person name="Takamatsu D."/>
        </authorList>
    </citation>
    <scope>NUCLEOTIDE SEQUENCE</scope>
    <source>
        <strain evidence="3">J27TS8</strain>
    </source>
</reference>
<proteinExistence type="predicted"/>